<organism evidence="2 3">
    <name type="scientific">Kribbella lupini</name>
    <dbReference type="NCBI Taxonomy" id="291602"/>
    <lineage>
        <taxon>Bacteria</taxon>
        <taxon>Bacillati</taxon>
        <taxon>Actinomycetota</taxon>
        <taxon>Actinomycetes</taxon>
        <taxon>Propionibacteriales</taxon>
        <taxon>Kribbellaceae</taxon>
        <taxon>Kribbella</taxon>
    </lineage>
</organism>
<name>A0ABP4NF54_9ACTN</name>
<dbReference type="Proteomes" id="UP001500363">
    <property type="component" value="Unassembled WGS sequence"/>
</dbReference>
<feature type="transmembrane region" description="Helical" evidence="1">
    <location>
        <begin position="38"/>
        <end position="56"/>
    </location>
</feature>
<protein>
    <submittedName>
        <fullName evidence="2">Uncharacterized protein</fullName>
    </submittedName>
</protein>
<keyword evidence="1" id="KW-0472">Membrane</keyword>
<comment type="caution">
    <text evidence="2">The sequence shown here is derived from an EMBL/GenBank/DDBJ whole genome shotgun (WGS) entry which is preliminary data.</text>
</comment>
<evidence type="ECO:0000256" key="1">
    <source>
        <dbReference type="SAM" id="Phobius"/>
    </source>
</evidence>
<sequence length="62" mass="7188">MDCERPQNTRIRALAFACGSRRLPTATIGWREVIPEMWTLWLIAAVLYALMLRDIAQEVRGR</sequence>
<proteinExistence type="predicted"/>
<keyword evidence="1" id="KW-1133">Transmembrane helix</keyword>
<accession>A0ABP4NF54</accession>
<evidence type="ECO:0000313" key="2">
    <source>
        <dbReference type="EMBL" id="GAA1559403.1"/>
    </source>
</evidence>
<evidence type="ECO:0000313" key="3">
    <source>
        <dbReference type="Proteomes" id="UP001500363"/>
    </source>
</evidence>
<dbReference type="EMBL" id="BAAANC010000005">
    <property type="protein sequence ID" value="GAA1559403.1"/>
    <property type="molecule type" value="Genomic_DNA"/>
</dbReference>
<reference evidence="3" key="1">
    <citation type="journal article" date="2019" name="Int. J. Syst. Evol. Microbiol.">
        <title>The Global Catalogue of Microorganisms (GCM) 10K type strain sequencing project: providing services to taxonomists for standard genome sequencing and annotation.</title>
        <authorList>
            <consortium name="The Broad Institute Genomics Platform"/>
            <consortium name="The Broad Institute Genome Sequencing Center for Infectious Disease"/>
            <person name="Wu L."/>
            <person name="Ma J."/>
        </authorList>
    </citation>
    <scope>NUCLEOTIDE SEQUENCE [LARGE SCALE GENOMIC DNA]</scope>
    <source>
        <strain evidence="3">JCM 14303</strain>
    </source>
</reference>
<gene>
    <name evidence="2" type="ORF">GCM10009741_75540</name>
</gene>
<keyword evidence="3" id="KW-1185">Reference proteome</keyword>
<keyword evidence="1" id="KW-0812">Transmembrane</keyword>